<comment type="caution">
    <text evidence="1">The sequence shown here is derived from an EMBL/GenBank/DDBJ whole genome shotgun (WGS) entry which is preliminary data.</text>
</comment>
<organism evidence="1 2">
    <name type="scientific">Cinchona calisaya</name>
    <dbReference type="NCBI Taxonomy" id="153742"/>
    <lineage>
        <taxon>Eukaryota</taxon>
        <taxon>Viridiplantae</taxon>
        <taxon>Streptophyta</taxon>
        <taxon>Embryophyta</taxon>
        <taxon>Tracheophyta</taxon>
        <taxon>Spermatophyta</taxon>
        <taxon>Magnoliopsida</taxon>
        <taxon>eudicotyledons</taxon>
        <taxon>Gunneridae</taxon>
        <taxon>Pentapetalae</taxon>
        <taxon>asterids</taxon>
        <taxon>lamiids</taxon>
        <taxon>Gentianales</taxon>
        <taxon>Rubiaceae</taxon>
        <taxon>Cinchonoideae</taxon>
        <taxon>Cinchoneae</taxon>
        <taxon>Cinchona</taxon>
    </lineage>
</organism>
<name>A0ABD3A861_9GENT</name>
<dbReference type="Proteomes" id="UP001630127">
    <property type="component" value="Unassembled WGS sequence"/>
</dbReference>
<accession>A0ABD3A861</accession>
<sequence length="123" mass="14446">MEFWWAFGLNFSSYGGRWWVRWREYGGIWFLEANKRVWGPAFVILALKKLLKQATMRVLMFHLTGSEVLFFVPLANGKGLQTFFLWILAKGEEISSSVKARWWRAFVLGDPSWGESLFSARQF</sequence>
<dbReference type="EMBL" id="JBJUIK010000005">
    <property type="protein sequence ID" value="KAL3527907.1"/>
    <property type="molecule type" value="Genomic_DNA"/>
</dbReference>
<protein>
    <submittedName>
        <fullName evidence="1">Uncharacterized protein</fullName>
    </submittedName>
</protein>
<gene>
    <name evidence="1" type="ORF">ACH5RR_012563</name>
</gene>
<keyword evidence="2" id="KW-1185">Reference proteome</keyword>
<evidence type="ECO:0000313" key="2">
    <source>
        <dbReference type="Proteomes" id="UP001630127"/>
    </source>
</evidence>
<reference evidence="1 2" key="1">
    <citation type="submission" date="2024-11" db="EMBL/GenBank/DDBJ databases">
        <title>A near-complete genome assembly of Cinchona calisaya.</title>
        <authorList>
            <person name="Lian D.C."/>
            <person name="Zhao X.W."/>
            <person name="Wei L."/>
        </authorList>
    </citation>
    <scope>NUCLEOTIDE SEQUENCE [LARGE SCALE GENOMIC DNA]</scope>
    <source>
        <tissue evidence="1">Nenye</tissue>
    </source>
</reference>
<dbReference type="AlphaFoldDB" id="A0ABD3A861"/>
<evidence type="ECO:0000313" key="1">
    <source>
        <dbReference type="EMBL" id="KAL3527907.1"/>
    </source>
</evidence>
<proteinExistence type="predicted"/>